<dbReference type="PROSITE" id="PS50059">
    <property type="entry name" value="FKBP_PPIASE"/>
    <property type="match status" value="1"/>
</dbReference>
<dbReference type="InParanoid" id="D8SQ80"/>
<feature type="non-terminal residue" evidence="3">
    <location>
        <position position="1"/>
    </location>
</feature>
<dbReference type="PANTHER" id="PTHR47833:SF1">
    <property type="entry name" value="PHOTOSYNTHETIC NDH SUBUNIT OF LUMENAL LOCATION 4, CHLOROPLASTIC"/>
    <property type="match status" value="1"/>
</dbReference>
<dbReference type="eggNOG" id="KOG0549">
    <property type="taxonomic scope" value="Eukaryota"/>
</dbReference>
<keyword evidence="1" id="KW-0697">Rotamase</keyword>
<evidence type="ECO:0000313" key="3">
    <source>
        <dbReference type="EMBL" id="EFJ13411.1"/>
    </source>
</evidence>
<dbReference type="GO" id="GO:0009507">
    <property type="term" value="C:chloroplast"/>
    <property type="evidence" value="ECO:0007669"/>
    <property type="project" value="InterPro"/>
</dbReference>
<dbReference type="GO" id="GO:0003755">
    <property type="term" value="F:peptidyl-prolyl cis-trans isomerase activity"/>
    <property type="evidence" value="ECO:0000318"/>
    <property type="project" value="GO_Central"/>
</dbReference>
<keyword evidence="1" id="KW-0413">Isomerase</keyword>
<dbReference type="STRING" id="88036.D8SQ80"/>
<reference evidence="3 4" key="1">
    <citation type="journal article" date="2011" name="Science">
        <title>The Selaginella genome identifies genetic changes associated with the evolution of vascular plants.</title>
        <authorList>
            <person name="Banks J.A."/>
            <person name="Nishiyama T."/>
            <person name="Hasebe M."/>
            <person name="Bowman J.L."/>
            <person name="Gribskov M."/>
            <person name="dePamphilis C."/>
            <person name="Albert V.A."/>
            <person name="Aono N."/>
            <person name="Aoyama T."/>
            <person name="Ambrose B.A."/>
            <person name="Ashton N.W."/>
            <person name="Axtell M.J."/>
            <person name="Barker E."/>
            <person name="Barker M.S."/>
            <person name="Bennetzen J.L."/>
            <person name="Bonawitz N.D."/>
            <person name="Chapple C."/>
            <person name="Cheng C."/>
            <person name="Correa L.G."/>
            <person name="Dacre M."/>
            <person name="DeBarry J."/>
            <person name="Dreyer I."/>
            <person name="Elias M."/>
            <person name="Engstrom E.M."/>
            <person name="Estelle M."/>
            <person name="Feng L."/>
            <person name="Finet C."/>
            <person name="Floyd S.K."/>
            <person name="Frommer W.B."/>
            <person name="Fujita T."/>
            <person name="Gramzow L."/>
            <person name="Gutensohn M."/>
            <person name="Harholt J."/>
            <person name="Hattori M."/>
            <person name="Heyl A."/>
            <person name="Hirai T."/>
            <person name="Hiwatashi Y."/>
            <person name="Ishikawa M."/>
            <person name="Iwata M."/>
            <person name="Karol K.G."/>
            <person name="Koehler B."/>
            <person name="Kolukisaoglu U."/>
            <person name="Kubo M."/>
            <person name="Kurata T."/>
            <person name="Lalonde S."/>
            <person name="Li K."/>
            <person name="Li Y."/>
            <person name="Litt A."/>
            <person name="Lyons E."/>
            <person name="Manning G."/>
            <person name="Maruyama T."/>
            <person name="Michael T.P."/>
            <person name="Mikami K."/>
            <person name="Miyazaki S."/>
            <person name="Morinaga S."/>
            <person name="Murata T."/>
            <person name="Mueller-Roeber B."/>
            <person name="Nelson D.R."/>
            <person name="Obara M."/>
            <person name="Oguri Y."/>
            <person name="Olmstead R.G."/>
            <person name="Onodera N."/>
            <person name="Petersen B.L."/>
            <person name="Pils B."/>
            <person name="Prigge M."/>
            <person name="Rensing S.A."/>
            <person name="Riano-Pachon D.M."/>
            <person name="Roberts A.W."/>
            <person name="Sato Y."/>
            <person name="Scheller H.V."/>
            <person name="Schulz B."/>
            <person name="Schulz C."/>
            <person name="Shakirov E.V."/>
            <person name="Shibagaki N."/>
            <person name="Shinohara N."/>
            <person name="Shippen D.E."/>
            <person name="Soerensen I."/>
            <person name="Sotooka R."/>
            <person name="Sugimoto N."/>
            <person name="Sugita M."/>
            <person name="Sumikawa N."/>
            <person name="Tanurdzic M."/>
            <person name="Theissen G."/>
            <person name="Ulvskov P."/>
            <person name="Wakazuki S."/>
            <person name="Weng J.K."/>
            <person name="Willats W.W."/>
            <person name="Wipf D."/>
            <person name="Wolf P.G."/>
            <person name="Yang L."/>
            <person name="Zimmer A.D."/>
            <person name="Zhu Q."/>
            <person name="Mitros T."/>
            <person name="Hellsten U."/>
            <person name="Loque D."/>
            <person name="Otillar R."/>
            <person name="Salamov A."/>
            <person name="Schmutz J."/>
            <person name="Shapiro H."/>
            <person name="Lindquist E."/>
            <person name="Lucas S."/>
            <person name="Rokhsar D."/>
            <person name="Grigoriev I.V."/>
        </authorList>
    </citation>
    <scope>NUCLEOTIDE SEQUENCE [LARGE SCALE GENOMIC DNA]</scope>
</reference>
<dbReference type="AlphaFoldDB" id="D8SQ80"/>
<feature type="non-terminal residue" evidence="3">
    <location>
        <position position="126"/>
    </location>
</feature>
<dbReference type="EMBL" id="GL377633">
    <property type="protein sequence ID" value="EFJ13411.1"/>
    <property type="molecule type" value="Genomic_DNA"/>
</dbReference>
<protein>
    <recommendedName>
        <fullName evidence="1">peptidylprolyl isomerase</fullName>
        <ecNumber evidence="1">5.2.1.8</ecNumber>
    </recommendedName>
</protein>
<dbReference type="Gramene" id="EFJ13411">
    <property type="protein sequence ID" value="EFJ13411"/>
    <property type="gene ID" value="SELMODRAFT_48620"/>
</dbReference>
<evidence type="ECO:0000313" key="4">
    <source>
        <dbReference type="Proteomes" id="UP000001514"/>
    </source>
</evidence>
<dbReference type="PANTHER" id="PTHR47833">
    <property type="entry name" value="PHOTOSYNTHETIC NDH SUBUNIT OF LUMENAL LOCATION 4, CHLOROPLASTIC"/>
    <property type="match status" value="1"/>
</dbReference>
<dbReference type="Gene3D" id="3.10.50.40">
    <property type="match status" value="1"/>
</dbReference>
<gene>
    <name evidence="3" type="ORF">SELMODRAFT_48620</name>
</gene>
<evidence type="ECO:0000259" key="2">
    <source>
        <dbReference type="PROSITE" id="PS50059"/>
    </source>
</evidence>
<dbReference type="Pfam" id="PF00254">
    <property type="entry name" value="FKBP_C"/>
    <property type="match status" value="1"/>
</dbReference>
<name>D8SQ80_SELML</name>
<accession>D8SQ80</accession>
<organism evidence="4">
    <name type="scientific">Selaginella moellendorffii</name>
    <name type="common">Spikemoss</name>
    <dbReference type="NCBI Taxonomy" id="88036"/>
    <lineage>
        <taxon>Eukaryota</taxon>
        <taxon>Viridiplantae</taxon>
        <taxon>Streptophyta</taxon>
        <taxon>Embryophyta</taxon>
        <taxon>Tracheophyta</taxon>
        <taxon>Lycopodiopsida</taxon>
        <taxon>Selaginellales</taxon>
        <taxon>Selaginellaceae</taxon>
        <taxon>Selaginella</taxon>
    </lineage>
</organism>
<dbReference type="Proteomes" id="UP000001514">
    <property type="component" value="Unassembled WGS sequence"/>
</dbReference>
<dbReference type="InterPro" id="IPR046357">
    <property type="entry name" value="PPIase_dom_sf"/>
</dbReference>
<feature type="domain" description="PPIase FKBP-type" evidence="2">
    <location>
        <begin position="26"/>
        <end position="126"/>
    </location>
</feature>
<comment type="catalytic activity">
    <reaction evidence="1">
        <text>[protein]-peptidylproline (omega=180) = [protein]-peptidylproline (omega=0)</text>
        <dbReference type="Rhea" id="RHEA:16237"/>
        <dbReference type="Rhea" id="RHEA-COMP:10747"/>
        <dbReference type="Rhea" id="RHEA-COMP:10748"/>
        <dbReference type="ChEBI" id="CHEBI:83833"/>
        <dbReference type="ChEBI" id="CHEBI:83834"/>
        <dbReference type="EC" id="5.2.1.8"/>
    </reaction>
</comment>
<dbReference type="OMA" id="GDKWELV"/>
<dbReference type="EC" id="5.2.1.8" evidence="1"/>
<evidence type="ECO:0000256" key="1">
    <source>
        <dbReference type="PROSITE-ProRule" id="PRU00277"/>
    </source>
</evidence>
<dbReference type="KEGG" id="smo:SELMODRAFT_48620"/>
<dbReference type="InterPro" id="IPR001179">
    <property type="entry name" value="PPIase_FKBP_dom"/>
</dbReference>
<sequence>CEWKVMESGLSFCDLVVGTGTAPVKGNVIRLHYQGRREDGFVFDSSYDRGEPFSFQLNSAGVMKGIYEAILGSGDEFPPMRPGGKRKVRVPPELGFGKNPGMCPRFWRPCTVPANSVLLYDLEYLG</sequence>
<dbReference type="HOGENOM" id="CLU_013615_12_0_1"/>
<proteinExistence type="predicted"/>
<dbReference type="SUPFAM" id="SSF54534">
    <property type="entry name" value="FKBP-like"/>
    <property type="match status" value="1"/>
</dbReference>
<keyword evidence="4" id="KW-1185">Reference proteome</keyword>
<dbReference type="InterPro" id="IPR044183">
    <property type="entry name" value="PNSL4/FKBP13-like"/>
</dbReference>